<keyword evidence="4" id="KW-0812">Transmembrane</keyword>
<organism evidence="5 6">
    <name type="scientific">Pontibacter diazotrophicus</name>
    <dbReference type="NCBI Taxonomy" id="1400979"/>
    <lineage>
        <taxon>Bacteria</taxon>
        <taxon>Pseudomonadati</taxon>
        <taxon>Bacteroidota</taxon>
        <taxon>Cytophagia</taxon>
        <taxon>Cytophagales</taxon>
        <taxon>Hymenobacteraceae</taxon>
        <taxon>Pontibacter</taxon>
    </lineage>
</organism>
<evidence type="ECO:0000256" key="3">
    <source>
        <dbReference type="ARBA" id="ARBA00022679"/>
    </source>
</evidence>
<dbReference type="OrthoDB" id="9771846at2"/>
<protein>
    <submittedName>
        <fullName evidence="5">Glycosyltransferase family 2 protein</fullName>
    </submittedName>
</protein>
<accession>A0A3D8LGB8</accession>
<dbReference type="PANTHER" id="PTHR43179">
    <property type="entry name" value="RHAMNOSYLTRANSFERASE WBBL"/>
    <property type="match status" value="1"/>
</dbReference>
<evidence type="ECO:0000256" key="2">
    <source>
        <dbReference type="ARBA" id="ARBA00022676"/>
    </source>
</evidence>
<dbReference type="EMBL" id="QRGR01000004">
    <property type="protein sequence ID" value="RDV16450.1"/>
    <property type="molecule type" value="Genomic_DNA"/>
</dbReference>
<keyword evidence="3 5" id="KW-0808">Transferase</keyword>
<dbReference type="SUPFAM" id="SSF53448">
    <property type="entry name" value="Nucleotide-diphospho-sugar transferases"/>
    <property type="match status" value="1"/>
</dbReference>
<dbReference type="AlphaFoldDB" id="A0A3D8LGB8"/>
<dbReference type="Gene3D" id="3.90.550.10">
    <property type="entry name" value="Spore Coat Polysaccharide Biosynthesis Protein SpsA, Chain A"/>
    <property type="match status" value="1"/>
</dbReference>
<sequence>MVYIILLNYINWKDTIECLESVLKLDYPAFRIILIDNASSNDSLYHIHDWAYGKGDQQLAPNPQLGHLVYPLIQKPLAYRHLSKTEALSVPEITDPLPPLITIQAGDNRGFAAGNNIGISYALKQSECDYIWLLNNDTLVERDALTQLVKHHQLSTGNLGILGSKLLYYHEPGLIQAIAGKYNKWLCTTHHIGGDITDKGQFDPPYIPEADYIVGASMFVSRAFVEDVGLMREDYFLYFEELDWTFRGKQKGWSIGVCTTSKVYHKEGASINAKEKKSELADFYSLRNRLVFTKRFFPVALPLIYLSFLGVALNRLKRGQFRRLGMILKIIFST</sequence>
<name>A0A3D8LGB8_9BACT</name>
<gene>
    <name evidence="5" type="ORF">DXT99_04410</name>
</gene>
<dbReference type="GO" id="GO:0016757">
    <property type="term" value="F:glycosyltransferase activity"/>
    <property type="evidence" value="ECO:0007669"/>
    <property type="project" value="UniProtKB-KW"/>
</dbReference>
<keyword evidence="2" id="KW-0328">Glycosyltransferase</keyword>
<keyword evidence="4" id="KW-0472">Membrane</keyword>
<comment type="caution">
    <text evidence="5">The sequence shown here is derived from an EMBL/GenBank/DDBJ whole genome shotgun (WGS) entry which is preliminary data.</text>
</comment>
<evidence type="ECO:0000313" key="5">
    <source>
        <dbReference type="EMBL" id="RDV16450.1"/>
    </source>
</evidence>
<keyword evidence="6" id="KW-1185">Reference proteome</keyword>
<feature type="transmembrane region" description="Helical" evidence="4">
    <location>
        <begin position="296"/>
        <end position="316"/>
    </location>
</feature>
<dbReference type="Proteomes" id="UP000256708">
    <property type="component" value="Unassembled WGS sequence"/>
</dbReference>
<proteinExistence type="inferred from homology"/>
<dbReference type="RefSeq" id="WP_115564310.1">
    <property type="nucleotide sequence ID" value="NZ_QRGR01000004.1"/>
</dbReference>
<keyword evidence="4" id="KW-1133">Transmembrane helix</keyword>
<evidence type="ECO:0000256" key="1">
    <source>
        <dbReference type="ARBA" id="ARBA00006739"/>
    </source>
</evidence>
<dbReference type="PANTHER" id="PTHR43179:SF12">
    <property type="entry name" value="GALACTOFURANOSYLTRANSFERASE GLFT2"/>
    <property type="match status" value="1"/>
</dbReference>
<comment type="similarity">
    <text evidence="1">Belongs to the glycosyltransferase 2 family.</text>
</comment>
<reference evidence="6" key="1">
    <citation type="submission" date="2018-08" db="EMBL/GenBank/DDBJ databases">
        <authorList>
            <person name="Liu Z.-W."/>
            <person name="Du Z.-J."/>
        </authorList>
    </citation>
    <scope>NUCLEOTIDE SEQUENCE [LARGE SCALE GENOMIC DNA]</scope>
    <source>
        <strain evidence="6">H4X</strain>
    </source>
</reference>
<evidence type="ECO:0000313" key="6">
    <source>
        <dbReference type="Proteomes" id="UP000256708"/>
    </source>
</evidence>
<dbReference type="CDD" id="cd04186">
    <property type="entry name" value="GT_2_like_c"/>
    <property type="match status" value="1"/>
</dbReference>
<dbReference type="InterPro" id="IPR029044">
    <property type="entry name" value="Nucleotide-diphossugar_trans"/>
</dbReference>
<evidence type="ECO:0000256" key="4">
    <source>
        <dbReference type="SAM" id="Phobius"/>
    </source>
</evidence>